<feature type="domain" description="Methyltransferase" evidence="1">
    <location>
        <begin position="53"/>
        <end position="150"/>
    </location>
</feature>
<evidence type="ECO:0000313" key="2">
    <source>
        <dbReference type="EMBL" id="WCT14590.1"/>
    </source>
</evidence>
<dbReference type="CDD" id="cd02440">
    <property type="entry name" value="AdoMet_MTases"/>
    <property type="match status" value="1"/>
</dbReference>
<dbReference type="GO" id="GO:0008168">
    <property type="term" value="F:methyltransferase activity"/>
    <property type="evidence" value="ECO:0007669"/>
    <property type="project" value="UniProtKB-KW"/>
</dbReference>
<dbReference type="EMBL" id="CP117167">
    <property type="protein sequence ID" value="WCT14590.1"/>
    <property type="molecule type" value="Genomic_DNA"/>
</dbReference>
<organism evidence="2 3">
    <name type="scientific">Mucilaginibacter jinjuensis</name>
    <dbReference type="NCBI Taxonomy" id="1176721"/>
    <lineage>
        <taxon>Bacteria</taxon>
        <taxon>Pseudomonadati</taxon>
        <taxon>Bacteroidota</taxon>
        <taxon>Sphingobacteriia</taxon>
        <taxon>Sphingobacteriales</taxon>
        <taxon>Sphingobacteriaceae</taxon>
        <taxon>Mucilaginibacter</taxon>
    </lineage>
</organism>
<keyword evidence="3" id="KW-1185">Reference proteome</keyword>
<dbReference type="RefSeq" id="WP_273633086.1">
    <property type="nucleotide sequence ID" value="NZ_CP117167.1"/>
</dbReference>
<dbReference type="InterPro" id="IPR041698">
    <property type="entry name" value="Methyltransf_25"/>
</dbReference>
<protein>
    <submittedName>
        <fullName evidence="2">Class I SAM-dependent methyltransferase</fullName>
    </submittedName>
</protein>
<keyword evidence="2" id="KW-0808">Transferase</keyword>
<dbReference type="Gene3D" id="3.40.50.150">
    <property type="entry name" value="Vaccinia Virus protein VP39"/>
    <property type="match status" value="1"/>
</dbReference>
<reference evidence="2 3" key="1">
    <citation type="submission" date="2023-02" db="EMBL/GenBank/DDBJ databases">
        <title>Genome sequence of Mucilaginibacter jinjuensis strain KACC 16571.</title>
        <authorList>
            <person name="Kim S."/>
            <person name="Heo J."/>
            <person name="Kwon S.-W."/>
        </authorList>
    </citation>
    <scope>NUCLEOTIDE SEQUENCE [LARGE SCALE GENOMIC DNA]</scope>
    <source>
        <strain evidence="2 3">KACC 16571</strain>
    </source>
</reference>
<dbReference type="Pfam" id="PF13649">
    <property type="entry name" value="Methyltransf_25"/>
    <property type="match status" value="1"/>
</dbReference>
<evidence type="ECO:0000259" key="1">
    <source>
        <dbReference type="Pfam" id="PF13649"/>
    </source>
</evidence>
<sequence>MSNTIPHELQAGAAFSKQSAIFDEIYADNTIVHYKRKRVRGHFLNQLKPNSNILELNSGTGEDAIYFAQQGHPVHATDIAEGMQQKLIEKASPFINKLQISTELCSFTQLDELKRRGPYDAIFSNFGGLNCTDELDKVIASFDSLLKAGGVATMVIIPKFCLWESLLIFKGKFKTATRRWFAGKGRTAHIEGQYFTCWYYNPSYLTKRLKKDYDLVGLEGLCTFVPPSYIEGFAEKHPGSFRVLASLEQRFKSSFPFKYWGDYFIISFRKK</sequence>
<dbReference type="GO" id="GO:0032259">
    <property type="term" value="P:methylation"/>
    <property type="evidence" value="ECO:0007669"/>
    <property type="project" value="UniProtKB-KW"/>
</dbReference>
<dbReference type="Proteomes" id="UP001216139">
    <property type="component" value="Chromosome"/>
</dbReference>
<gene>
    <name evidence="2" type="ORF">PQO05_11655</name>
</gene>
<proteinExistence type="predicted"/>
<dbReference type="SUPFAM" id="SSF53335">
    <property type="entry name" value="S-adenosyl-L-methionine-dependent methyltransferases"/>
    <property type="match status" value="1"/>
</dbReference>
<keyword evidence="2" id="KW-0489">Methyltransferase</keyword>
<evidence type="ECO:0000313" key="3">
    <source>
        <dbReference type="Proteomes" id="UP001216139"/>
    </source>
</evidence>
<dbReference type="InterPro" id="IPR029063">
    <property type="entry name" value="SAM-dependent_MTases_sf"/>
</dbReference>
<accession>A0ABY7TEZ0</accession>
<name>A0ABY7TEZ0_9SPHI</name>